<dbReference type="FunFam" id="3.40.640.10:FF:000006">
    <property type="entry name" value="5-aminolevulinate synthase, mitochondrial"/>
    <property type="match status" value="1"/>
</dbReference>
<dbReference type="InterPro" id="IPR015422">
    <property type="entry name" value="PyrdxlP-dep_Trfase_small"/>
</dbReference>
<dbReference type="InterPro" id="IPR050087">
    <property type="entry name" value="AON_synthase_class-II"/>
</dbReference>
<dbReference type="AlphaFoldDB" id="A0A398D226"/>
<keyword evidence="6" id="KW-0012">Acyltransferase</keyword>
<accession>A0A398D226</accession>
<comment type="caution">
    <text evidence="6">The sequence shown here is derived from an EMBL/GenBank/DDBJ whole genome shotgun (WGS) entry which is preliminary data.</text>
</comment>
<evidence type="ECO:0000313" key="8">
    <source>
        <dbReference type="Proteomes" id="UP000266260"/>
    </source>
</evidence>
<dbReference type="RefSeq" id="WP_119119798.1">
    <property type="nucleotide sequence ID" value="NZ_QXIT01000047.1"/>
</dbReference>
<name>A0A398D226_9BACT</name>
<dbReference type="EMBL" id="QXIT01000047">
    <property type="protein sequence ID" value="RIE09546.1"/>
    <property type="molecule type" value="Genomic_DNA"/>
</dbReference>
<evidence type="ECO:0000256" key="2">
    <source>
        <dbReference type="ARBA" id="ARBA00022679"/>
    </source>
</evidence>
<gene>
    <name evidence="7" type="ORF">SMC5_04690</name>
    <name evidence="6" type="ORF">SMC6_02635</name>
</gene>
<dbReference type="InterPro" id="IPR001917">
    <property type="entry name" value="Aminotrans_II_pyridoxalP_BS"/>
</dbReference>
<dbReference type="Gene3D" id="3.40.640.10">
    <property type="entry name" value="Type I PLP-dependent aspartate aminotransferase-like (Major domain)"/>
    <property type="match status" value="1"/>
</dbReference>
<dbReference type="OrthoDB" id="9807157at2"/>
<evidence type="ECO:0000256" key="1">
    <source>
        <dbReference type="ARBA" id="ARBA00001933"/>
    </source>
</evidence>
<dbReference type="SUPFAM" id="SSF53383">
    <property type="entry name" value="PLP-dependent transferases"/>
    <property type="match status" value="1"/>
</dbReference>
<dbReference type="Proteomes" id="UP000266260">
    <property type="component" value="Unassembled WGS sequence"/>
</dbReference>
<dbReference type="PANTHER" id="PTHR13693">
    <property type="entry name" value="CLASS II AMINOTRANSFERASE/8-AMINO-7-OXONONANOATE SYNTHASE"/>
    <property type="match status" value="1"/>
</dbReference>
<dbReference type="Gene3D" id="3.90.1150.10">
    <property type="entry name" value="Aspartate Aminotransferase, domain 1"/>
    <property type="match status" value="1"/>
</dbReference>
<dbReference type="GO" id="GO:0008890">
    <property type="term" value="F:glycine C-acetyltransferase activity"/>
    <property type="evidence" value="ECO:0007669"/>
    <property type="project" value="UniProtKB-EC"/>
</dbReference>
<comment type="similarity">
    <text evidence="4">Belongs to the class-II pyridoxal-phosphate-dependent aminotransferase family.</text>
</comment>
<accession>A0A398DK56</accession>
<dbReference type="PANTHER" id="PTHR13693:SF3">
    <property type="entry name" value="LD36009P"/>
    <property type="match status" value="1"/>
</dbReference>
<keyword evidence="2 6" id="KW-0808">Transferase</keyword>
<evidence type="ECO:0000313" key="6">
    <source>
        <dbReference type="EMBL" id="RIE09546.1"/>
    </source>
</evidence>
<dbReference type="EMBL" id="QXIU01000114">
    <property type="protein sequence ID" value="RIE11341.1"/>
    <property type="molecule type" value="Genomic_DNA"/>
</dbReference>
<evidence type="ECO:0000313" key="7">
    <source>
        <dbReference type="EMBL" id="RIE11341.1"/>
    </source>
</evidence>
<dbReference type="Proteomes" id="UP000266489">
    <property type="component" value="Unassembled WGS sequence"/>
</dbReference>
<dbReference type="Pfam" id="PF00155">
    <property type="entry name" value="Aminotran_1_2"/>
    <property type="match status" value="1"/>
</dbReference>
<reference evidence="8 9" key="1">
    <citation type="submission" date="2018-09" db="EMBL/GenBank/DDBJ databases">
        <title>Discovery and Ecogenomic Context for Candidatus Cryosericales, a Global Caldiserica Order Active in Thawing Permafrost.</title>
        <authorList>
            <person name="Martinez M.A."/>
            <person name="Woodcroft B.J."/>
            <person name="Ignacio Espinoza J.C."/>
            <person name="Zayed A."/>
            <person name="Singleton C.M."/>
            <person name="Boyd J."/>
            <person name="Li Y.-F."/>
            <person name="Purvine S."/>
            <person name="Maughan H."/>
            <person name="Hodgkins S.B."/>
            <person name="Anderson D."/>
            <person name="Sederholm M."/>
            <person name="Temperton B."/>
            <person name="Saleska S.R."/>
            <person name="Tyson G.W."/>
            <person name="Rich V.I."/>
        </authorList>
    </citation>
    <scope>NUCLEOTIDE SEQUENCE [LARGE SCALE GENOMIC DNA]</scope>
    <source>
        <strain evidence="7 9">SMC5</strain>
        <strain evidence="6 8">SMC6</strain>
    </source>
</reference>
<sequence>MNEKFQGMMQAELDRLEKEGLSLRIRTLDSEQGPACTIDGKYVVNLAANNYLGIIARKDVKEAAKKAIDEFGVGSGAVKTIIGNTRLIVEGEKKLAKFKEVEDVLMYQGGLTANSGTIPALVHDGDLIFSDELNHASIIDGCRLSKAKIIPFKHCDMASLEEKLKEHQQDPCTKLIITDGVFSMDGDIAPLPGIVELAKKYDAVTMVDDAHGEGVLGDHGRGIVNHFHLEGEVDVEIGTMSKAFGVVGGYAAGTHTLVEYLKNKSRTILFSSTITPADAGAILKVIDILTESDDLVRKLWENAVYFKAKMKAYGFDTWRSETPITPIIIGDGQLAKNLSARLFEKGVFAQSLGFPTVPKGLARIRCMLCSTHTKEQLDFAADMFHESALELGILKS</sequence>
<feature type="domain" description="Aminotransferase class I/classII large" evidence="5">
    <location>
        <begin position="43"/>
        <end position="382"/>
    </location>
</feature>
<keyword evidence="3 4" id="KW-0663">Pyridoxal phosphate</keyword>
<evidence type="ECO:0000256" key="4">
    <source>
        <dbReference type="RuleBase" id="RU003693"/>
    </source>
</evidence>
<protein>
    <submittedName>
        <fullName evidence="6">Glycine C-acetyltransferase</fullName>
        <ecNumber evidence="6">2.3.1.29</ecNumber>
    </submittedName>
</protein>
<dbReference type="InterPro" id="IPR015421">
    <property type="entry name" value="PyrdxlP-dep_Trfase_major"/>
</dbReference>
<organism evidence="6 8">
    <name type="scientific">Candidatus Cryosericum odellii</name>
    <dbReference type="NCBI Taxonomy" id="2290917"/>
    <lineage>
        <taxon>Bacteria</taxon>
        <taxon>Pseudomonadati</taxon>
        <taxon>Caldisericota/Cryosericota group</taxon>
        <taxon>Candidatus Cryosericota</taxon>
        <taxon>Candidatus Cryosericia</taxon>
        <taxon>Candidatus Cryosericales</taxon>
        <taxon>Candidatus Cryosericaceae</taxon>
        <taxon>Candidatus Cryosericum</taxon>
    </lineage>
</organism>
<dbReference type="InterPro" id="IPR015424">
    <property type="entry name" value="PyrdxlP-dep_Trfase"/>
</dbReference>
<evidence type="ECO:0000313" key="9">
    <source>
        <dbReference type="Proteomes" id="UP000266489"/>
    </source>
</evidence>
<dbReference type="CDD" id="cd06454">
    <property type="entry name" value="KBL_like"/>
    <property type="match status" value="1"/>
</dbReference>
<evidence type="ECO:0000256" key="3">
    <source>
        <dbReference type="ARBA" id="ARBA00022898"/>
    </source>
</evidence>
<evidence type="ECO:0000259" key="5">
    <source>
        <dbReference type="Pfam" id="PF00155"/>
    </source>
</evidence>
<dbReference type="InterPro" id="IPR004839">
    <property type="entry name" value="Aminotransferase_I/II_large"/>
</dbReference>
<dbReference type="PROSITE" id="PS00599">
    <property type="entry name" value="AA_TRANSFER_CLASS_2"/>
    <property type="match status" value="1"/>
</dbReference>
<proteinExistence type="inferred from homology"/>
<comment type="cofactor">
    <cofactor evidence="1 4">
        <name>pyridoxal 5'-phosphate</name>
        <dbReference type="ChEBI" id="CHEBI:597326"/>
    </cofactor>
</comment>
<dbReference type="NCBIfam" id="NF005394">
    <property type="entry name" value="PRK06939.1"/>
    <property type="match status" value="1"/>
</dbReference>
<dbReference type="EC" id="2.3.1.29" evidence="6"/>
<dbReference type="GO" id="GO:0030170">
    <property type="term" value="F:pyridoxal phosphate binding"/>
    <property type="evidence" value="ECO:0007669"/>
    <property type="project" value="InterPro"/>
</dbReference>
<keyword evidence="8" id="KW-1185">Reference proteome</keyword>